<name>A0A8B7TWZ0_CASCN</name>
<dbReference type="KEGG" id="ccan:109681315"/>
<proteinExistence type="predicted"/>
<feature type="compositionally biased region" description="Pro residues" evidence="1">
    <location>
        <begin position="29"/>
        <end position="38"/>
    </location>
</feature>
<gene>
    <name evidence="2 3" type="primary">LOC109681315</name>
</gene>
<dbReference type="OrthoDB" id="5752at2759"/>
<dbReference type="RefSeq" id="XP_020011596.1">
    <property type="nucleotide sequence ID" value="XM_020156007.1"/>
</dbReference>
<protein>
    <submittedName>
        <fullName evidence="2 3">Transcription initiation factor TFIID subunit 1-like isoform X1</fullName>
    </submittedName>
</protein>
<feature type="region of interest" description="Disordered" evidence="1">
    <location>
        <begin position="22"/>
        <end position="57"/>
    </location>
</feature>
<evidence type="ECO:0000313" key="2">
    <source>
        <dbReference type="RefSeq" id="XP_020011595.1"/>
    </source>
</evidence>
<accession>A0A8B7TWZ0</accession>
<evidence type="ECO:0000313" key="3">
    <source>
        <dbReference type="RefSeq" id="XP_020011596.1"/>
    </source>
</evidence>
<dbReference type="RefSeq" id="XP_020011595.1">
    <property type="nucleotide sequence ID" value="XM_020156006.1"/>
</dbReference>
<organism evidence="3">
    <name type="scientific">Castor canadensis</name>
    <name type="common">American beaver</name>
    <dbReference type="NCBI Taxonomy" id="51338"/>
    <lineage>
        <taxon>Eukaryota</taxon>
        <taxon>Metazoa</taxon>
        <taxon>Chordata</taxon>
        <taxon>Craniata</taxon>
        <taxon>Vertebrata</taxon>
        <taxon>Euteleostomi</taxon>
        <taxon>Mammalia</taxon>
        <taxon>Eutheria</taxon>
        <taxon>Euarchontoglires</taxon>
        <taxon>Glires</taxon>
        <taxon>Rodentia</taxon>
        <taxon>Castorimorpha</taxon>
        <taxon>Castoridae</taxon>
        <taxon>Castor</taxon>
    </lineage>
</organism>
<sequence length="143" mass="15336">MGSLQPLCHSDYDEDDYDADCEDIDCKLMPPPPPPPGPMKKDKDQDTITGVSEDGEGIILPSIIAPSSLASEKVDFSSSSDSESEMGPQEATQAESEDGKLTLPLAGIMQHDATKLLPSVTELFPEFRPGKVLSVENAHIANH</sequence>
<reference evidence="2 3" key="1">
    <citation type="submission" date="2025-04" db="UniProtKB">
        <authorList>
            <consortium name="RefSeq"/>
        </authorList>
    </citation>
    <scope>IDENTIFICATION</scope>
    <source>
        <tissue evidence="2 3">Leukocyte</tissue>
    </source>
</reference>
<dbReference type="AlphaFoldDB" id="A0A8B7TWZ0"/>
<evidence type="ECO:0000256" key="1">
    <source>
        <dbReference type="SAM" id="MobiDB-lite"/>
    </source>
</evidence>
<feature type="compositionally biased region" description="Low complexity" evidence="1">
    <location>
        <begin position="70"/>
        <end position="81"/>
    </location>
</feature>
<feature type="region of interest" description="Disordered" evidence="1">
    <location>
        <begin position="70"/>
        <end position="98"/>
    </location>
</feature>